<keyword evidence="3" id="KW-0804">Transcription</keyword>
<evidence type="ECO:0000256" key="4">
    <source>
        <dbReference type="ARBA" id="ARBA00023242"/>
    </source>
</evidence>
<keyword evidence="1" id="KW-0805">Transcription regulation</keyword>
<reference evidence="6 7" key="1">
    <citation type="submission" date="2024-12" db="EMBL/GenBank/DDBJ databases">
        <title>The unique morphological basis and parallel evolutionary history of personate flowers in Penstemon.</title>
        <authorList>
            <person name="Depatie T.H."/>
            <person name="Wessinger C.A."/>
        </authorList>
    </citation>
    <scope>NUCLEOTIDE SEQUENCE [LARGE SCALE GENOMIC DNA]</scope>
    <source>
        <strain evidence="6">WTNN_2</strain>
        <tissue evidence="6">Leaf</tissue>
    </source>
</reference>
<organism evidence="6 7">
    <name type="scientific">Penstemon smallii</name>
    <dbReference type="NCBI Taxonomy" id="265156"/>
    <lineage>
        <taxon>Eukaryota</taxon>
        <taxon>Viridiplantae</taxon>
        <taxon>Streptophyta</taxon>
        <taxon>Embryophyta</taxon>
        <taxon>Tracheophyta</taxon>
        <taxon>Spermatophyta</taxon>
        <taxon>Magnoliopsida</taxon>
        <taxon>eudicotyledons</taxon>
        <taxon>Gunneridae</taxon>
        <taxon>Pentapetalae</taxon>
        <taxon>asterids</taxon>
        <taxon>lamiids</taxon>
        <taxon>Lamiales</taxon>
        <taxon>Plantaginaceae</taxon>
        <taxon>Cheloneae</taxon>
        <taxon>Penstemon</taxon>
    </lineage>
</organism>
<keyword evidence="4" id="KW-0539">Nucleus</keyword>
<keyword evidence="7" id="KW-1185">Reference proteome</keyword>
<name>A0ABD3S6B0_9LAMI</name>
<evidence type="ECO:0000313" key="7">
    <source>
        <dbReference type="Proteomes" id="UP001634393"/>
    </source>
</evidence>
<dbReference type="InterPro" id="IPR003441">
    <property type="entry name" value="NAC-dom"/>
</dbReference>
<protein>
    <recommendedName>
        <fullName evidence="5">NAC domain-containing protein</fullName>
    </recommendedName>
</protein>
<sequence>MFATKFIPPVGVRFNPTDEELIMCYLMKKVTGVPLPCDRIVERQVYGEKGTPWEIFPEGDESWNNSEGAEKNVVFVLISRTAGCGTWEGKSLTQDVTNRSGTIIGKKRAFTFKPTKEFKSEAEDKGRWIMHELSLPEEINKAVNNNHYVICRITRDRYTSESGKKRKSQSSEEDEDVCLKKSCVVYARPF</sequence>
<dbReference type="PROSITE" id="PS51005">
    <property type="entry name" value="NAC"/>
    <property type="match status" value="1"/>
</dbReference>
<accession>A0ABD3S6B0</accession>
<dbReference type="SUPFAM" id="SSF101941">
    <property type="entry name" value="NAC domain"/>
    <property type="match status" value="1"/>
</dbReference>
<evidence type="ECO:0000256" key="1">
    <source>
        <dbReference type="ARBA" id="ARBA00023015"/>
    </source>
</evidence>
<dbReference type="AlphaFoldDB" id="A0ABD3S6B0"/>
<dbReference type="PANTHER" id="PTHR31719:SF164">
    <property type="entry name" value="NAC DOMAIN-CONTAINING PROTEIN"/>
    <property type="match status" value="1"/>
</dbReference>
<evidence type="ECO:0000256" key="3">
    <source>
        <dbReference type="ARBA" id="ARBA00023163"/>
    </source>
</evidence>
<proteinExistence type="predicted"/>
<keyword evidence="2" id="KW-0238">DNA-binding</keyword>
<evidence type="ECO:0000256" key="2">
    <source>
        <dbReference type="ARBA" id="ARBA00023125"/>
    </source>
</evidence>
<dbReference type="Gene3D" id="2.170.150.80">
    <property type="entry name" value="NAC domain"/>
    <property type="match status" value="1"/>
</dbReference>
<dbReference type="Proteomes" id="UP001634393">
    <property type="component" value="Unassembled WGS sequence"/>
</dbReference>
<evidence type="ECO:0000313" key="6">
    <source>
        <dbReference type="EMBL" id="KAL3820050.1"/>
    </source>
</evidence>
<feature type="domain" description="NAC" evidence="5">
    <location>
        <begin position="8"/>
        <end position="156"/>
    </location>
</feature>
<dbReference type="EMBL" id="JBJXBP010000007">
    <property type="protein sequence ID" value="KAL3820050.1"/>
    <property type="molecule type" value="Genomic_DNA"/>
</dbReference>
<dbReference type="GO" id="GO:0003677">
    <property type="term" value="F:DNA binding"/>
    <property type="evidence" value="ECO:0007669"/>
    <property type="project" value="UniProtKB-KW"/>
</dbReference>
<gene>
    <name evidence="6" type="ORF">ACJIZ3_005955</name>
</gene>
<dbReference type="PANTHER" id="PTHR31719">
    <property type="entry name" value="NAC TRANSCRIPTION FACTOR 56"/>
    <property type="match status" value="1"/>
</dbReference>
<dbReference type="InterPro" id="IPR036093">
    <property type="entry name" value="NAC_dom_sf"/>
</dbReference>
<comment type="caution">
    <text evidence="6">The sequence shown here is derived from an EMBL/GenBank/DDBJ whole genome shotgun (WGS) entry which is preliminary data.</text>
</comment>
<dbReference type="Pfam" id="PF02365">
    <property type="entry name" value="NAM"/>
    <property type="match status" value="1"/>
</dbReference>
<evidence type="ECO:0000259" key="5">
    <source>
        <dbReference type="PROSITE" id="PS51005"/>
    </source>
</evidence>